<evidence type="ECO:0000313" key="1">
    <source>
        <dbReference type="EMBL" id="VUZ96311.1"/>
    </source>
</evidence>
<dbReference type="VEuPathDB" id="PlasmoDB:PVP01_1001700"/>
<dbReference type="AlphaFoldDB" id="A0A564ZXT4"/>
<dbReference type="VEuPathDB" id="PlasmoDB:PVW1_100015400"/>
<proteinExistence type="predicted"/>
<dbReference type="Proteomes" id="UP000220605">
    <property type="component" value="Chromosome 10"/>
</dbReference>
<dbReference type="VEuPathDB" id="PlasmoDB:PVPAM_000041500"/>
<evidence type="ECO:0000313" key="2">
    <source>
        <dbReference type="Proteomes" id="UP000220605"/>
    </source>
</evidence>
<accession>A0A564ZXT4</accession>
<protein>
    <submittedName>
        <fullName evidence="1">VIR protein</fullName>
    </submittedName>
</protein>
<name>A0A564ZXT4_PLAVI</name>
<dbReference type="EMBL" id="LT635621">
    <property type="protein sequence ID" value="VUZ96311.1"/>
    <property type="molecule type" value="Genomic_DNA"/>
</dbReference>
<gene>
    <name evidence="1" type="ORF">PVP01_1001700</name>
</gene>
<reference evidence="2" key="1">
    <citation type="submission" date="2016-07" db="EMBL/GenBank/DDBJ databases">
        <authorList>
            <consortium name="Pathogen Informatics"/>
        </authorList>
    </citation>
    <scope>NUCLEOTIDE SEQUENCE [LARGE SCALE GENOMIC DNA]</scope>
</reference>
<dbReference type="OrthoDB" id="10357979at2759"/>
<organism evidence="1 2">
    <name type="scientific">Plasmodium vivax</name>
    <name type="common">malaria parasite P. vivax</name>
    <dbReference type="NCBI Taxonomy" id="5855"/>
    <lineage>
        <taxon>Eukaryota</taxon>
        <taxon>Sar</taxon>
        <taxon>Alveolata</taxon>
        <taxon>Apicomplexa</taxon>
        <taxon>Aconoidasida</taxon>
        <taxon>Haemosporida</taxon>
        <taxon>Plasmodiidae</taxon>
        <taxon>Plasmodium</taxon>
        <taxon>Plasmodium (Plasmodium)</taxon>
    </lineage>
</organism>
<sequence length="335" mass="38603">MSGDLSGIEKLKNDYPFLKEIWETYTFEEDPKDISNNIQLFSICEENSIYGNKPTDIQIKACRKLLKNWHLLRSISRRPDNQSEWCNNINNWIYYEINPYILNDKNIHSILGKAQLIFRYMPNEQYCPFNDLNVNHDPKELNKLRIFNENTSAFNNILKKKSSDNYCSCINFVKDCINIYKNIKTKHCSTTIGIYDKRTCDIVRNFNVYYTGYLNRDIRTQENLPDLSSIPDKNINIEECKSQLKARELGSALSTTPTETAEKTVPTAIGTIAGVSSVLALLYKFSPVGTWMHSGLRGNGKMIHTNLYADGERELLTDGPLRENLNSYNIGYELA</sequence>